<dbReference type="GO" id="GO:0036064">
    <property type="term" value="C:ciliary basal body"/>
    <property type="evidence" value="ECO:0007669"/>
    <property type="project" value="TreeGrafter"/>
</dbReference>
<feature type="domain" description="Anaphase-promoting complex subunit 4-like WD40" evidence="2">
    <location>
        <begin position="213"/>
        <end position="295"/>
    </location>
</feature>
<sequence length="558" mass="61452">MYVASASTTLKLHEFPSGDAVHNYQPGTKVDGPIRSVSWSRDGNWLVIVPHFGPPEILTVKSNLKLLKFIPNVEEPTCAAFLSSKKTLGISTKNGLVMLYDVKSRIVKKRFPRCISQITHLEFSTKDTHCAAACKNGDVCVFNTVTNSPPSILKVPKSTSVSCMKINSLKHNLMCGGSNEGVVTVWDSNVGKPKWFREAFSAPVNAVTFSTINQDLIASAGGDRQFLFFDYNERKQVASVTVDNNITSLDYSQDGMHVIAGSQNGRVFIYDCRNISEPVHSFQAHKATVRHLAFQKRCEKVNSGSMSSLLSDVVSPVLPAESQKKTHRTSDLFGLAPAGSGSVSMTDIANRRTLSKDEGDSFLLALGIEEGNSATSHNDSVFSKHSASKLPALLCTNPGGDNIPTPNSAKLFEPKQILSDMQFSSTPKVCPGSGSGDKTVEIKSILESMDIKSTLREIFKEELDKHMEEAKKIVELSGMHTIHELRRNLFDIQMLQVKQFVYMEKVFEAMKHATPFLAAGCDMNSLVEENEQLKVMNKFLEEQLKNAMMTKDNGSEIL</sequence>
<dbReference type="InterPro" id="IPR036322">
    <property type="entry name" value="WD40_repeat_dom_sf"/>
</dbReference>
<dbReference type="GO" id="GO:0000278">
    <property type="term" value="P:mitotic cell cycle"/>
    <property type="evidence" value="ECO:0007669"/>
    <property type="project" value="TreeGrafter"/>
</dbReference>
<reference evidence="3 4" key="1">
    <citation type="submission" date="2019-01" db="EMBL/GenBank/DDBJ databases">
        <authorList>
            <person name="Sayadi A."/>
        </authorList>
    </citation>
    <scope>NUCLEOTIDE SEQUENCE [LARGE SCALE GENOMIC DNA]</scope>
</reference>
<dbReference type="Gene3D" id="2.130.10.10">
    <property type="entry name" value="YVTN repeat-like/Quinoprotein amine dehydrogenase"/>
    <property type="match status" value="2"/>
</dbReference>
<dbReference type="GO" id="GO:0000922">
    <property type="term" value="C:spindle pole"/>
    <property type="evidence" value="ECO:0007669"/>
    <property type="project" value="TreeGrafter"/>
</dbReference>
<dbReference type="GO" id="GO:0005737">
    <property type="term" value="C:cytoplasm"/>
    <property type="evidence" value="ECO:0007669"/>
    <property type="project" value="TreeGrafter"/>
</dbReference>
<dbReference type="Proteomes" id="UP000410492">
    <property type="component" value="Unassembled WGS sequence"/>
</dbReference>
<evidence type="ECO:0000259" key="2">
    <source>
        <dbReference type="Pfam" id="PF12894"/>
    </source>
</evidence>
<dbReference type="OrthoDB" id="1602884at2759"/>
<keyword evidence="4" id="KW-1185">Reference proteome</keyword>
<dbReference type="AlphaFoldDB" id="A0A653C6V4"/>
<gene>
    <name evidence="3" type="ORF">CALMAC_LOCUS6666</name>
</gene>
<organism evidence="3 4">
    <name type="scientific">Callosobruchus maculatus</name>
    <name type="common">Southern cowpea weevil</name>
    <name type="synonym">Pulse bruchid</name>
    <dbReference type="NCBI Taxonomy" id="64391"/>
    <lineage>
        <taxon>Eukaryota</taxon>
        <taxon>Metazoa</taxon>
        <taxon>Ecdysozoa</taxon>
        <taxon>Arthropoda</taxon>
        <taxon>Hexapoda</taxon>
        <taxon>Insecta</taxon>
        <taxon>Pterygota</taxon>
        <taxon>Neoptera</taxon>
        <taxon>Endopterygota</taxon>
        <taxon>Coleoptera</taxon>
        <taxon>Polyphaga</taxon>
        <taxon>Cucujiformia</taxon>
        <taxon>Chrysomeloidea</taxon>
        <taxon>Chrysomelidae</taxon>
        <taxon>Bruchinae</taxon>
        <taxon>Bruchini</taxon>
        <taxon>Callosobruchus</taxon>
    </lineage>
</organism>
<dbReference type="GO" id="GO:0043015">
    <property type="term" value="F:gamma-tubulin binding"/>
    <property type="evidence" value="ECO:0007669"/>
    <property type="project" value="TreeGrafter"/>
</dbReference>
<dbReference type="SUPFAM" id="SSF50978">
    <property type="entry name" value="WD40 repeat-like"/>
    <property type="match status" value="1"/>
</dbReference>
<dbReference type="InterPro" id="IPR024977">
    <property type="entry name" value="Apc4-like_WD40_dom"/>
</dbReference>
<dbReference type="Pfam" id="PF12894">
    <property type="entry name" value="ANAPC4_WD40"/>
    <property type="match status" value="1"/>
</dbReference>
<name>A0A653C6V4_CALMS</name>
<dbReference type="EMBL" id="CAACVG010007084">
    <property type="protein sequence ID" value="VEN43565.1"/>
    <property type="molecule type" value="Genomic_DNA"/>
</dbReference>
<accession>A0A653C6V4</accession>
<feature type="coiled-coil region" evidence="1">
    <location>
        <begin position="523"/>
        <end position="550"/>
    </location>
</feature>
<dbReference type="InterPro" id="IPR052818">
    <property type="entry name" value="NEDD1_Spindle_Assembly"/>
</dbReference>
<dbReference type="InterPro" id="IPR001680">
    <property type="entry name" value="WD40_rpt"/>
</dbReference>
<proteinExistence type="predicted"/>
<evidence type="ECO:0000256" key="1">
    <source>
        <dbReference type="SAM" id="Coils"/>
    </source>
</evidence>
<dbReference type="SMART" id="SM00320">
    <property type="entry name" value="WD40"/>
    <property type="match status" value="5"/>
</dbReference>
<dbReference type="InterPro" id="IPR015943">
    <property type="entry name" value="WD40/YVTN_repeat-like_dom_sf"/>
</dbReference>
<dbReference type="PANTHER" id="PTHR44414">
    <property type="entry name" value="PROTEIN NEDD1"/>
    <property type="match status" value="1"/>
</dbReference>
<protein>
    <recommendedName>
        <fullName evidence="2">Anaphase-promoting complex subunit 4-like WD40 domain-containing protein</fullName>
    </recommendedName>
</protein>
<dbReference type="GO" id="GO:0005813">
    <property type="term" value="C:centrosome"/>
    <property type="evidence" value="ECO:0007669"/>
    <property type="project" value="TreeGrafter"/>
</dbReference>
<evidence type="ECO:0000313" key="3">
    <source>
        <dbReference type="EMBL" id="VEN43565.1"/>
    </source>
</evidence>
<dbReference type="PANTHER" id="PTHR44414:SF1">
    <property type="entry name" value="PROTEIN NEDD1"/>
    <property type="match status" value="1"/>
</dbReference>
<dbReference type="GO" id="GO:0005814">
    <property type="term" value="C:centriole"/>
    <property type="evidence" value="ECO:0007669"/>
    <property type="project" value="TreeGrafter"/>
</dbReference>
<dbReference type="GO" id="GO:0007020">
    <property type="term" value="P:microtubule nucleation"/>
    <property type="evidence" value="ECO:0007669"/>
    <property type="project" value="TreeGrafter"/>
</dbReference>
<keyword evidence="1" id="KW-0175">Coiled coil</keyword>
<evidence type="ECO:0000313" key="4">
    <source>
        <dbReference type="Proteomes" id="UP000410492"/>
    </source>
</evidence>